<dbReference type="GO" id="GO:0051693">
    <property type="term" value="P:actin filament capping"/>
    <property type="evidence" value="ECO:0007669"/>
    <property type="project" value="UniProtKB-KW"/>
</dbReference>
<dbReference type="Gene3D" id="3.40.20.10">
    <property type="entry name" value="Severin"/>
    <property type="match status" value="2"/>
</dbReference>
<dbReference type="SUPFAM" id="SSF82754">
    <property type="entry name" value="C-terminal, gelsolin-like domain of Sec23/24"/>
    <property type="match status" value="1"/>
</dbReference>
<dbReference type="InterPro" id="IPR007122">
    <property type="entry name" value="Villin/Gelsolin"/>
</dbReference>
<dbReference type="SMART" id="SM00262">
    <property type="entry name" value="GEL"/>
    <property type="match status" value="2"/>
</dbReference>
<keyword evidence="7" id="KW-1185">Reference proteome</keyword>
<dbReference type="Pfam" id="PF00626">
    <property type="entry name" value="Gelsolin"/>
    <property type="match status" value="1"/>
</dbReference>
<protein>
    <recommendedName>
        <fullName evidence="5">Gelsolin-like domain-containing protein</fullName>
    </recommendedName>
</protein>
<evidence type="ECO:0000313" key="7">
    <source>
        <dbReference type="Proteomes" id="UP000567179"/>
    </source>
</evidence>
<dbReference type="PANTHER" id="PTHR11977">
    <property type="entry name" value="VILLIN"/>
    <property type="match status" value="1"/>
</dbReference>
<reference evidence="6 7" key="1">
    <citation type="journal article" date="2020" name="ISME J.">
        <title>Uncovering the hidden diversity of litter-decomposition mechanisms in mushroom-forming fungi.</title>
        <authorList>
            <person name="Floudas D."/>
            <person name="Bentzer J."/>
            <person name="Ahren D."/>
            <person name="Johansson T."/>
            <person name="Persson P."/>
            <person name="Tunlid A."/>
        </authorList>
    </citation>
    <scope>NUCLEOTIDE SEQUENCE [LARGE SCALE GENOMIC DNA]</scope>
    <source>
        <strain evidence="6 7">CBS 101986</strain>
    </source>
</reference>
<organism evidence="6 7">
    <name type="scientific">Psilocybe cf. subviscida</name>
    <dbReference type="NCBI Taxonomy" id="2480587"/>
    <lineage>
        <taxon>Eukaryota</taxon>
        <taxon>Fungi</taxon>
        <taxon>Dikarya</taxon>
        <taxon>Basidiomycota</taxon>
        <taxon>Agaricomycotina</taxon>
        <taxon>Agaricomycetes</taxon>
        <taxon>Agaricomycetidae</taxon>
        <taxon>Agaricales</taxon>
        <taxon>Agaricineae</taxon>
        <taxon>Strophariaceae</taxon>
        <taxon>Psilocybe</taxon>
    </lineage>
</organism>
<dbReference type="GO" id="GO:0008154">
    <property type="term" value="P:actin polymerization or depolymerization"/>
    <property type="evidence" value="ECO:0007669"/>
    <property type="project" value="TreeGrafter"/>
</dbReference>
<accession>A0A8H5B265</accession>
<evidence type="ECO:0000256" key="4">
    <source>
        <dbReference type="ARBA" id="ARBA00023203"/>
    </source>
</evidence>
<comment type="caution">
    <text evidence="6">The sequence shown here is derived from an EMBL/GenBank/DDBJ whole genome shotgun (WGS) entry which is preliminary data.</text>
</comment>
<comment type="similarity">
    <text evidence="1">Belongs to the villin/gelsolin family.</text>
</comment>
<name>A0A8H5B265_9AGAR</name>
<evidence type="ECO:0000256" key="3">
    <source>
        <dbReference type="ARBA" id="ARBA00022737"/>
    </source>
</evidence>
<keyword evidence="2" id="KW-0117">Actin capping</keyword>
<dbReference type="InterPro" id="IPR007123">
    <property type="entry name" value="Gelsolin-like_dom"/>
</dbReference>
<dbReference type="CDD" id="cd11290">
    <property type="entry name" value="gelsolin_S1_like"/>
    <property type="match status" value="1"/>
</dbReference>
<dbReference type="Proteomes" id="UP000567179">
    <property type="component" value="Unassembled WGS sequence"/>
</dbReference>
<evidence type="ECO:0000313" key="6">
    <source>
        <dbReference type="EMBL" id="KAF5314971.1"/>
    </source>
</evidence>
<keyword evidence="3" id="KW-0677">Repeat</keyword>
<dbReference type="InterPro" id="IPR036180">
    <property type="entry name" value="Gelsolin-like_dom_sf"/>
</dbReference>
<dbReference type="FunFam" id="3.40.20.10:FF:000043">
    <property type="entry name" value="macrophage-capping protein-like isoform X2"/>
    <property type="match status" value="1"/>
</dbReference>
<dbReference type="GO" id="GO:0051015">
    <property type="term" value="F:actin filament binding"/>
    <property type="evidence" value="ECO:0007669"/>
    <property type="project" value="InterPro"/>
</dbReference>
<dbReference type="PRINTS" id="PR00597">
    <property type="entry name" value="GELSOLIN"/>
</dbReference>
<sequence length="292" mass="33125">MPVTMPHLTKPNVYNIEDTNIALFGSDLEKRVREHAGDTEISWQEAGQDVGLQIWRIEDFHVVPWPKERYGSFYDGDSYIILSTYKKTPEAESLSYNLHFWLGRNTTQDEAGTAAYKSVELDDHLGGKPVQYREVEGFESPRFLSYFPHFYSMHGGVATGFHHVTEPPAEDIKRLYRVSLSRVDGRSSLVVREIHPTANSLMEGDVYVFDKGQSILQFNAKGSAGQERFKAAEFVQSLANERKGQAEITVYEEDGPGASRFLSEFGSGTHLRKHEAINMDLHRPQPALYHVL</sequence>
<evidence type="ECO:0000259" key="5">
    <source>
        <dbReference type="Pfam" id="PF00626"/>
    </source>
</evidence>
<dbReference type="InterPro" id="IPR029006">
    <property type="entry name" value="ADF-H/Gelsolin-like_dom_sf"/>
</dbReference>
<dbReference type="AlphaFoldDB" id="A0A8H5B265"/>
<proteinExistence type="inferred from homology"/>
<dbReference type="GO" id="GO:0005737">
    <property type="term" value="C:cytoplasm"/>
    <property type="evidence" value="ECO:0007669"/>
    <property type="project" value="TreeGrafter"/>
</dbReference>
<dbReference type="SUPFAM" id="SSF55753">
    <property type="entry name" value="Actin depolymerizing proteins"/>
    <property type="match status" value="1"/>
</dbReference>
<dbReference type="EMBL" id="JAACJJ010000043">
    <property type="protein sequence ID" value="KAF5314971.1"/>
    <property type="molecule type" value="Genomic_DNA"/>
</dbReference>
<keyword evidence="4" id="KW-0009">Actin-binding</keyword>
<feature type="domain" description="Gelsolin-like" evidence="5">
    <location>
        <begin position="64"/>
        <end position="144"/>
    </location>
</feature>
<gene>
    <name evidence="6" type="ORF">D9619_007149</name>
</gene>
<dbReference type="PANTHER" id="PTHR11977:SF130">
    <property type="entry name" value="SEVERIN"/>
    <property type="match status" value="1"/>
</dbReference>
<dbReference type="OrthoDB" id="6375767at2759"/>
<evidence type="ECO:0000256" key="1">
    <source>
        <dbReference type="ARBA" id="ARBA00008418"/>
    </source>
</evidence>
<evidence type="ECO:0000256" key="2">
    <source>
        <dbReference type="ARBA" id="ARBA00022467"/>
    </source>
</evidence>
<dbReference type="GO" id="GO:0015629">
    <property type="term" value="C:actin cytoskeleton"/>
    <property type="evidence" value="ECO:0007669"/>
    <property type="project" value="TreeGrafter"/>
</dbReference>